<dbReference type="Pfam" id="PF12728">
    <property type="entry name" value="HTH_17"/>
    <property type="match status" value="1"/>
</dbReference>
<organism evidence="2 3">
    <name type="scientific">Hoylesella saccharolytica F0055</name>
    <dbReference type="NCBI Taxonomy" id="1127699"/>
    <lineage>
        <taxon>Bacteria</taxon>
        <taxon>Pseudomonadati</taxon>
        <taxon>Bacteroidota</taxon>
        <taxon>Bacteroidia</taxon>
        <taxon>Bacteroidales</taxon>
        <taxon>Prevotellaceae</taxon>
        <taxon>Hoylesella</taxon>
    </lineage>
</organism>
<comment type="caution">
    <text evidence="2">The sequence shown here is derived from an EMBL/GenBank/DDBJ whole genome shotgun (WGS) entry which is preliminary data.</text>
</comment>
<dbReference type="STRING" id="1127699.HMPREF9151_00759"/>
<protein>
    <recommendedName>
        <fullName evidence="1">Helix-turn-helix domain-containing protein</fullName>
    </recommendedName>
</protein>
<evidence type="ECO:0000259" key="1">
    <source>
        <dbReference type="Pfam" id="PF12728"/>
    </source>
</evidence>
<dbReference type="Proteomes" id="UP000010433">
    <property type="component" value="Unassembled WGS sequence"/>
</dbReference>
<name>L1NGX6_9BACT</name>
<keyword evidence="3" id="KW-1185">Reference proteome</keyword>
<gene>
    <name evidence="2" type="ORF">HMPREF9151_00759</name>
</gene>
<evidence type="ECO:0000313" key="3">
    <source>
        <dbReference type="Proteomes" id="UP000010433"/>
    </source>
</evidence>
<dbReference type="AlphaFoldDB" id="L1NGX6"/>
<proteinExistence type="predicted"/>
<dbReference type="PATRIC" id="fig|1127699.3.peg.704"/>
<accession>L1NGX6</accession>
<dbReference type="InterPro" id="IPR009061">
    <property type="entry name" value="DNA-bd_dom_put_sf"/>
</dbReference>
<dbReference type="PANTHER" id="PTHR34585:SF22">
    <property type="entry name" value="HELIX-TURN-HELIX DOMAIN-CONTAINING PROTEIN"/>
    <property type="match status" value="1"/>
</dbReference>
<dbReference type="OrthoDB" id="768005at2"/>
<reference evidence="2 3" key="1">
    <citation type="submission" date="2012-05" db="EMBL/GenBank/DDBJ databases">
        <authorList>
            <person name="Weinstock G."/>
            <person name="Sodergren E."/>
            <person name="Lobos E.A."/>
            <person name="Fulton L."/>
            <person name="Fulton R."/>
            <person name="Courtney L."/>
            <person name="Fronick C."/>
            <person name="O'Laughlin M."/>
            <person name="Godfrey J."/>
            <person name="Wilson R.M."/>
            <person name="Miner T."/>
            <person name="Farmer C."/>
            <person name="Delehaunty K."/>
            <person name="Cordes M."/>
            <person name="Minx P."/>
            <person name="Tomlinson C."/>
            <person name="Chen J."/>
            <person name="Wollam A."/>
            <person name="Pepin K.H."/>
            <person name="Bhonagiri V."/>
            <person name="Zhang X."/>
            <person name="Suruliraj S."/>
            <person name="Warren W."/>
            <person name="Mitreva M."/>
            <person name="Mardis E.R."/>
            <person name="Wilson R.K."/>
        </authorList>
    </citation>
    <scope>NUCLEOTIDE SEQUENCE [LARGE SCALE GENOMIC DNA]</scope>
    <source>
        <strain evidence="2 3">F0055</strain>
    </source>
</reference>
<dbReference type="RefSeq" id="WP_009161925.1">
    <property type="nucleotide sequence ID" value="NZ_KB290975.1"/>
</dbReference>
<evidence type="ECO:0000313" key="2">
    <source>
        <dbReference type="EMBL" id="EKY02581.1"/>
    </source>
</evidence>
<dbReference type="HOGENOM" id="CLU_133781_2_2_10"/>
<sequence length="122" mass="14726">MEALDKDTFEAWMHRLMQRFDRYEHLLSMQDCGNGTKAAKRKPALWEGEYLLDNQDLCMLLQVSKRSLQRYRSLGILPYLSLRQKTYYKESDVIRFLSEHARELRKDAVEYYKARIHQYLNS</sequence>
<feature type="domain" description="Helix-turn-helix" evidence="1">
    <location>
        <begin position="51"/>
        <end position="100"/>
    </location>
</feature>
<dbReference type="PANTHER" id="PTHR34585">
    <property type="match status" value="1"/>
</dbReference>
<dbReference type="EMBL" id="AMEP01000048">
    <property type="protein sequence ID" value="EKY02581.1"/>
    <property type="molecule type" value="Genomic_DNA"/>
</dbReference>
<dbReference type="SUPFAM" id="SSF46955">
    <property type="entry name" value="Putative DNA-binding domain"/>
    <property type="match status" value="1"/>
</dbReference>
<dbReference type="InterPro" id="IPR041657">
    <property type="entry name" value="HTH_17"/>
</dbReference>